<dbReference type="GO" id="GO:0006935">
    <property type="term" value="P:chemotaxis"/>
    <property type="evidence" value="ECO:0007669"/>
    <property type="project" value="InterPro"/>
</dbReference>
<dbReference type="AlphaFoldDB" id="A0A2K4MRE5"/>
<proteinExistence type="inferred from homology"/>
<accession>A0A2K4MRE5</accession>
<feature type="domain" description="HAMP" evidence="7">
    <location>
        <begin position="222"/>
        <end position="275"/>
    </location>
</feature>
<dbReference type="PANTHER" id="PTHR32089">
    <property type="entry name" value="METHYL-ACCEPTING CHEMOTAXIS PROTEIN MCPB"/>
    <property type="match status" value="1"/>
</dbReference>
<keyword evidence="2 4" id="KW-0807">Transducer</keyword>
<dbReference type="SUPFAM" id="SSF58104">
    <property type="entry name" value="Methyl-accepting chemotaxis protein (MCP) signaling domain"/>
    <property type="match status" value="1"/>
</dbReference>
<dbReference type="GO" id="GO:0007165">
    <property type="term" value="P:signal transduction"/>
    <property type="evidence" value="ECO:0007669"/>
    <property type="project" value="UniProtKB-KW"/>
</dbReference>
<dbReference type="InterPro" id="IPR004090">
    <property type="entry name" value="Chemotax_Me-accpt_rcpt"/>
</dbReference>
<keyword evidence="5" id="KW-1133">Transmembrane helix</keyword>
<feature type="domain" description="Methyl-accepting transducer" evidence="6">
    <location>
        <begin position="280"/>
        <end position="516"/>
    </location>
</feature>
<evidence type="ECO:0000256" key="1">
    <source>
        <dbReference type="ARBA" id="ARBA00004370"/>
    </source>
</evidence>
<dbReference type="CDD" id="cd06225">
    <property type="entry name" value="HAMP"/>
    <property type="match status" value="1"/>
</dbReference>
<dbReference type="InterPro" id="IPR003660">
    <property type="entry name" value="HAMP_dom"/>
</dbReference>
<dbReference type="SMART" id="SM00283">
    <property type="entry name" value="MA"/>
    <property type="match status" value="1"/>
</dbReference>
<dbReference type="FunFam" id="1.10.287.950:FF:000001">
    <property type="entry name" value="Methyl-accepting chemotaxis sensory transducer"/>
    <property type="match status" value="1"/>
</dbReference>
<dbReference type="Proteomes" id="UP000236416">
    <property type="component" value="Unassembled WGS sequence"/>
</dbReference>
<keyword evidence="9" id="KW-1185">Reference proteome</keyword>
<feature type="transmembrane region" description="Helical" evidence="5">
    <location>
        <begin position="198"/>
        <end position="221"/>
    </location>
</feature>
<dbReference type="PANTHER" id="PTHR32089:SF112">
    <property type="entry name" value="LYSOZYME-LIKE PROTEIN-RELATED"/>
    <property type="match status" value="1"/>
</dbReference>
<name>A0A2K4MRE5_9NEIS</name>
<evidence type="ECO:0000259" key="7">
    <source>
        <dbReference type="PROSITE" id="PS50885"/>
    </source>
</evidence>
<dbReference type="Pfam" id="PF12729">
    <property type="entry name" value="4HB_MCP_1"/>
    <property type="match status" value="1"/>
</dbReference>
<dbReference type="CDD" id="cd11386">
    <property type="entry name" value="MCP_signal"/>
    <property type="match status" value="1"/>
</dbReference>
<organism evidence="8 9">
    <name type="scientific">Chromobacterium sinusclupearum</name>
    <dbReference type="NCBI Taxonomy" id="2077146"/>
    <lineage>
        <taxon>Bacteria</taxon>
        <taxon>Pseudomonadati</taxon>
        <taxon>Pseudomonadota</taxon>
        <taxon>Betaproteobacteria</taxon>
        <taxon>Neisseriales</taxon>
        <taxon>Chromobacteriaceae</taxon>
        <taxon>Chromobacterium</taxon>
    </lineage>
</organism>
<evidence type="ECO:0000256" key="5">
    <source>
        <dbReference type="SAM" id="Phobius"/>
    </source>
</evidence>
<evidence type="ECO:0000256" key="4">
    <source>
        <dbReference type="PROSITE-ProRule" id="PRU00284"/>
    </source>
</evidence>
<keyword evidence="5" id="KW-0812">Transmembrane</keyword>
<comment type="subcellular location">
    <subcellularLocation>
        <location evidence="1">Membrane</location>
    </subcellularLocation>
</comment>
<dbReference type="PRINTS" id="PR00260">
    <property type="entry name" value="CHEMTRNSDUCR"/>
</dbReference>
<dbReference type="PROSITE" id="PS50885">
    <property type="entry name" value="HAMP"/>
    <property type="match status" value="1"/>
</dbReference>
<dbReference type="EMBL" id="PPTF01000019">
    <property type="protein sequence ID" value="POA99549.1"/>
    <property type="molecule type" value="Genomic_DNA"/>
</dbReference>
<evidence type="ECO:0000313" key="8">
    <source>
        <dbReference type="EMBL" id="POA99549.1"/>
    </source>
</evidence>
<dbReference type="GO" id="GO:0016020">
    <property type="term" value="C:membrane"/>
    <property type="evidence" value="ECO:0007669"/>
    <property type="project" value="UniProtKB-SubCell"/>
</dbReference>
<evidence type="ECO:0000259" key="6">
    <source>
        <dbReference type="PROSITE" id="PS50111"/>
    </source>
</evidence>
<comment type="caution">
    <text evidence="8">The sequence shown here is derived from an EMBL/GenBank/DDBJ whole genome shotgun (WGS) entry which is preliminary data.</text>
</comment>
<dbReference type="SMART" id="SM00304">
    <property type="entry name" value="HAMP"/>
    <property type="match status" value="1"/>
</dbReference>
<dbReference type="Gene3D" id="1.10.287.950">
    <property type="entry name" value="Methyl-accepting chemotaxis protein"/>
    <property type="match status" value="1"/>
</dbReference>
<dbReference type="PROSITE" id="PS50111">
    <property type="entry name" value="CHEMOTAXIS_TRANSDUC_2"/>
    <property type="match status" value="1"/>
</dbReference>
<dbReference type="InterPro" id="IPR024478">
    <property type="entry name" value="HlyB_4HB_MCP"/>
</dbReference>
<dbReference type="GO" id="GO:0004888">
    <property type="term" value="F:transmembrane signaling receptor activity"/>
    <property type="evidence" value="ECO:0007669"/>
    <property type="project" value="InterPro"/>
</dbReference>
<evidence type="ECO:0000256" key="3">
    <source>
        <dbReference type="ARBA" id="ARBA00029447"/>
    </source>
</evidence>
<dbReference type="InterPro" id="IPR004089">
    <property type="entry name" value="MCPsignal_dom"/>
</dbReference>
<evidence type="ECO:0000313" key="9">
    <source>
        <dbReference type="Proteomes" id="UP000236416"/>
    </source>
</evidence>
<gene>
    <name evidence="8" type="ORF">C2134_05520</name>
</gene>
<protein>
    <submittedName>
        <fullName evidence="8">Methyl-accepting chemotaxis protein</fullName>
    </submittedName>
</protein>
<reference evidence="8 9" key="1">
    <citation type="submission" date="2018-01" db="EMBL/GenBank/DDBJ databases">
        <title>Genomic Sequence of Chromobacterium MWU13-2610 from wild cranberry bogs within the Cape Cod National Seashore.</title>
        <authorList>
            <person name="O'Hara-Hanley K."/>
            <person name="Soby S."/>
            <person name="Harrison A."/>
        </authorList>
    </citation>
    <scope>NUCLEOTIDE SEQUENCE [LARGE SCALE GENOMIC DNA]</scope>
    <source>
        <strain evidence="8 9">MWU13-2610</strain>
    </source>
</reference>
<evidence type="ECO:0000256" key="2">
    <source>
        <dbReference type="ARBA" id="ARBA00023224"/>
    </source>
</evidence>
<dbReference type="Pfam" id="PF00672">
    <property type="entry name" value="HAMP"/>
    <property type="match status" value="1"/>
</dbReference>
<keyword evidence="5" id="KW-0472">Membrane</keyword>
<comment type="similarity">
    <text evidence="3">Belongs to the methyl-accepting chemotaxis (MCP) protein family.</text>
</comment>
<dbReference type="Pfam" id="PF00015">
    <property type="entry name" value="MCPsignal"/>
    <property type="match status" value="1"/>
</dbReference>
<sequence length="552" mass="59002">MARGRHDCVEKVMTIIRKLLLTILVALIALGALGAMGVYQLGQSKQRFDDVVSNFSPSVRDLNAATYAFMDVRSAVTKHAVSSDLAAKQAAEAEADAAVKRAEAAFATYEKNDISDDKDRQLLATDRNNLAAYVTAMHSFFAMNRTPGGSAEAAKMITNGPIKEAALALRQSLADHIEYNIKLSFDTLETNNKAYHGVMVQMGMLIAVVVAVMLILSWSLYATISRGLNDIQGTLESVSRSHDFTQRAPVRGNDEIAKTSLAFNALLENLQSSLQSILAGANNVAGASQNLSQTATQVSSAAEAQSESAANMAATIEQMTVSVNHVAERAEESRKLAQNAGELAQQGSNTIAQTIQDIREISRAVASAGTSIRDLENFSTQVNTVVGVIKDIADQTNLLALNAAIEAARAGEMGRGFAVVADEVRKLAERTSLSTQEISTTITAMLDRSATATEHMNTAEELVRNGVERADNADKAITQIGQATNDTVHMVAEISGAIKEQGNATNNIAKRVEDIAQMTEESSAAAQEAANNAVRLDDLANQQIATLKQYRL</sequence>